<evidence type="ECO:0000256" key="9">
    <source>
        <dbReference type="SAM" id="Phobius"/>
    </source>
</evidence>
<keyword evidence="9" id="KW-1133">Transmembrane helix</keyword>
<dbReference type="InterPro" id="IPR006612">
    <property type="entry name" value="THAP_Znf"/>
</dbReference>
<evidence type="ECO:0000256" key="8">
    <source>
        <dbReference type="SAM" id="MobiDB-lite"/>
    </source>
</evidence>
<evidence type="ECO:0000256" key="6">
    <source>
        <dbReference type="PROSITE-ProRule" id="PRU00309"/>
    </source>
</evidence>
<feature type="domain" description="THAP-type" evidence="10">
    <location>
        <begin position="72"/>
        <end position="171"/>
    </location>
</feature>
<feature type="region of interest" description="Disordered" evidence="8">
    <location>
        <begin position="168"/>
        <end position="217"/>
    </location>
</feature>
<dbReference type="GO" id="GO:0008270">
    <property type="term" value="F:zinc ion binding"/>
    <property type="evidence" value="ECO:0007669"/>
    <property type="project" value="UniProtKB-KW"/>
</dbReference>
<dbReference type="Pfam" id="PF21787">
    <property type="entry name" value="TNP-like_RNaseH_N"/>
    <property type="match status" value="1"/>
</dbReference>
<evidence type="ECO:0000256" key="4">
    <source>
        <dbReference type="ARBA" id="ARBA00023002"/>
    </source>
</evidence>
<feature type="region of interest" description="Disordered" evidence="8">
    <location>
        <begin position="672"/>
        <end position="713"/>
    </location>
</feature>
<reference evidence="11" key="1">
    <citation type="submission" date="2021-07" db="EMBL/GenBank/DDBJ databases">
        <authorList>
            <person name="Catto M.A."/>
            <person name="Jacobson A."/>
            <person name="Kennedy G."/>
            <person name="Labadie P."/>
            <person name="Hunt B.G."/>
            <person name="Srinivasan R."/>
        </authorList>
    </citation>
    <scope>NUCLEOTIDE SEQUENCE</scope>
    <source>
        <strain evidence="11">PL_HMW_Pooled</strain>
        <tissue evidence="11">Head</tissue>
    </source>
</reference>
<evidence type="ECO:0000313" key="12">
    <source>
        <dbReference type="Proteomes" id="UP001219518"/>
    </source>
</evidence>
<evidence type="ECO:0000256" key="3">
    <source>
        <dbReference type="ARBA" id="ARBA00022833"/>
    </source>
</evidence>
<dbReference type="SUPFAM" id="SSF51735">
    <property type="entry name" value="NAD(P)-binding Rossmann-fold domains"/>
    <property type="match status" value="1"/>
</dbReference>
<evidence type="ECO:0000313" key="11">
    <source>
        <dbReference type="EMBL" id="KAK3932240.1"/>
    </source>
</evidence>
<feature type="non-terminal residue" evidence="11">
    <location>
        <position position="1"/>
    </location>
</feature>
<evidence type="ECO:0000259" key="10">
    <source>
        <dbReference type="PROSITE" id="PS50950"/>
    </source>
</evidence>
<organism evidence="11 12">
    <name type="scientific">Frankliniella fusca</name>
    <dbReference type="NCBI Taxonomy" id="407009"/>
    <lineage>
        <taxon>Eukaryota</taxon>
        <taxon>Metazoa</taxon>
        <taxon>Ecdysozoa</taxon>
        <taxon>Arthropoda</taxon>
        <taxon>Hexapoda</taxon>
        <taxon>Insecta</taxon>
        <taxon>Pterygota</taxon>
        <taxon>Neoptera</taxon>
        <taxon>Paraneoptera</taxon>
        <taxon>Thysanoptera</taxon>
        <taxon>Terebrantia</taxon>
        <taxon>Thripoidea</taxon>
        <taxon>Thripidae</taxon>
        <taxon>Frankliniella</taxon>
    </lineage>
</organism>
<feature type="coiled-coil region" evidence="7">
    <location>
        <begin position="374"/>
        <end position="415"/>
    </location>
</feature>
<dbReference type="Gene3D" id="3.40.50.720">
    <property type="entry name" value="NAD(P)-binding Rossmann-like Domain"/>
    <property type="match status" value="1"/>
</dbReference>
<dbReference type="InterPro" id="IPR048365">
    <property type="entry name" value="TNP-like_RNaseH_N"/>
</dbReference>
<keyword evidence="4" id="KW-0560">Oxidoreductase</keyword>
<evidence type="ECO:0000256" key="1">
    <source>
        <dbReference type="ARBA" id="ARBA00022723"/>
    </source>
</evidence>
<keyword evidence="9" id="KW-0812">Transmembrane</keyword>
<keyword evidence="7" id="KW-0175">Coiled coil</keyword>
<dbReference type="Pfam" id="PF00106">
    <property type="entry name" value="adh_short"/>
    <property type="match status" value="1"/>
</dbReference>
<evidence type="ECO:0000256" key="5">
    <source>
        <dbReference type="ARBA" id="ARBA00023125"/>
    </source>
</evidence>
<name>A0AAE1LUH7_9NEOP</name>
<protein>
    <submittedName>
        <fullName evidence="11">Retinol dehydrogenase 11</fullName>
    </submittedName>
</protein>
<dbReference type="PANTHER" id="PTHR43157:SF31">
    <property type="entry name" value="PHOSPHATIDYLINOSITOL-GLYCAN BIOSYNTHESIS CLASS F PROTEIN"/>
    <property type="match status" value="1"/>
</dbReference>
<keyword evidence="3" id="KW-0862">Zinc</keyword>
<dbReference type="GO" id="GO:0003677">
    <property type="term" value="F:DNA binding"/>
    <property type="evidence" value="ECO:0007669"/>
    <property type="project" value="UniProtKB-UniRule"/>
</dbReference>
<feature type="compositionally biased region" description="Basic and acidic residues" evidence="8">
    <location>
        <begin position="172"/>
        <end position="189"/>
    </location>
</feature>
<proteinExistence type="predicted"/>
<dbReference type="GO" id="GO:0016491">
    <property type="term" value="F:oxidoreductase activity"/>
    <property type="evidence" value="ECO:0007669"/>
    <property type="project" value="UniProtKB-KW"/>
</dbReference>
<keyword evidence="5 6" id="KW-0238">DNA-binding</keyword>
<feature type="transmembrane region" description="Helical" evidence="9">
    <location>
        <begin position="21"/>
        <end position="39"/>
    </location>
</feature>
<accession>A0AAE1LUH7</accession>
<keyword evidence="1" id="KW-0479">Metal-binding</keyword>
<dbReference type="SUPFAM" id="SSF57716">
    <property type="entry name" value="Glucocorticoid receptor-like (DNA-binding domain)"/>
    <property type="match status" value="1"/>
</dbReference>
<reference evidence="11" key="2">
    <citation type="journal article" date="2023" name="BMC Genomics">
        <title>Pest status, molecular evolution, and epigenetic factors derived from the genome assembly of Frankliniella fusca, a thysanopteran phytovirus vector.</title>
        <authorList>
            <person name="Catto M.A."/>
            <person name="Labadie P.E."/>
            <person name="Jacobson A.L."/>
            <person name="Kennedy G.G."/>
            <person name="Srinivasan R."/>
            <person name="Hunt B.G."/>
        </authorList>
    </citation>
    <scope>NUCLEOTIDE SEQUENCE</scope>
    <source>
        <strain evidence="11">PL_HMW_Pooled</strain>
    </source>
</reference>
<dbReference type="InterPro" id="IPR048366">
    <property type="entry name" value="TNP-like_GBD"/>
</dbReference>
<dbReference type="PROSITE" id="PS50950">
    <property type="entry name" value="ZF_THAP"/>
    <property type="match status" value="1"/>
</dbReference>
<dbReference type="InterPro" id="IPR048367">
    <property type="entry name" value="TNP-like_RNaseH_C"/>
</dbReference>
<keyword evidence="2 6" id="KW-0863">Zinc-finger</keyword>
<dbReference type="Proteomes" id="UP001219518">
    <property type="component" value="Unassembled WGS sequence"/>
</dbReference>
<comment type="caution">
    <text evidence="11">The sequence shown here is derived from an EMBL/GenBank/DDBJ whole genome shotgun (WGS) entry which is preliminary data.</text>
</comment>
<dbReference type="InterPro" id="IPR036291">
    <property type="entry name" value="NAD(P)-bd_dom_sf"/>
</dbReference>
<gene>
    <name evidence="11" type="ORF">KUF71_011568</name>
</gene>
<dbReference type="Pfam" id="PF21789">
    <property type="entry name" value="TNP-like_RNaseH_C"/>
    <property type="match status" value="1"/>
</dbReference>
<dbReference type="CDD" id="cd05327">
    <property type="entry name" value="retinol-DH_like_SDR_c_like"/>
    <property type="match status" value="1"/>
</dbReference>
<dbReference type="Pfam" id="PF05485">
    <property type="entry name" value="THAP"/>
    <property type="match status" value="1"/>
</dbReference>
<dbReference type="InterPro" id="IPR002347">
    <property type="entry name" value="SDR_fam"/>
</dbReference>
<dbReference type="EMBL" id="JAHWGI010001434">
    <property type="protein sequence ID" value="KAK3932240.1"/>
    <property type="molecule type" value="Genomic_DNA"/>
</dbReference>
<feature type="compositionally biased region" description="Polar residues" evidence="8">
    <location>
        <begin position="672"/>
        <end position="690"/>
    </location>
</feature>
<dbReference type="Pfam" id="PF21788">
    <property type="entry name" value="TNP-like_GBD"/>
    <property type="match status" value="1"/>
</dbReference>
<evidence type="ECO:0000256" key="7">
    <source>
        <dbReference type="SAM" id="Coils"/>
    </source>
</evidence>
<keyword evidence="9" id="KW-0472">Membrane</keyword>
<dbReference type="SMART" id="SM00980">
    <property type="entry name" value="THAP"/>
    <property type="match status" value="1"/>
</dbReference>
<keyword evidence="12" id="KW-1185">Reference proteome</keyword>
<sequence length="1410" mass="159122">SLASRLRAAPRPVPIRPAIMYWLLAPLVWVAILVAFRAYNKRTAGRCRCAARLDGKVVIVTGANTGLRLIKMPAKCVAFQCKTGYAEDNKRRKAENLPILSTFQAPPGMKKIWEAKISRQNWKMKDTDRLCELHFARDDVIDSFEVEINGKILREPLTNKRLKPTAVPVYFPHKEDPKPARKPPAKRESPSAPPRNRKKKKVNNDNENGVTDTENICDANEQSNYEENEPSPGAPFPSTFGETLFSDTTIITLPDNWYIRKKESVVCLHINDDISVDKYIIFDKGTENVKVFLSKREVSFLNCKIHTPEDASDFLKVVDTCLECPGTGVNNIKSEDCYFFIGGKPGQKPAPRCQKCYDRRKALQKQRLRSVASAIKASKKRKELKKTVKNQRARITSLTGKLDEKMKLIDEMKQETVQKLLASLPPVQSIAVQACISAAKTKSPKGRRYSKQWMYECILMRMKGPALYRKMQQQNILPLPSTRTIQRYLRKMRPAYGFQRSTFDLLNQKCTVLSEGQRHGALLIDEMKLTEGLTYDKTLMRVLGLVDMDKHTPEGDKNKTGDHALVILFQPFQGTWMQTIGAFLTKGAATGKDLAKLTLDATTRLHQCGLYVDVIVSDGAPWNRTMWSEFGMVRQDGERELDEDEEDILKELETEEIWETTIDLDQLSNNQNLQFYPNEPSNAGKQTGKQSRNKKKSNKPTKVSQKKAKENHRSKFVSPKRRMWFASDFPHAIKSVKERLLKQEILKTPDGKVHLQHWKIVQEIDSAKGIRIAPKLTADHFVKIGYITMKVKLAFSMFSEEVAVAMEHYSKQKVPGLEDCAASVKFIRRINKLIDSMNAKCPFKSLRAKSSLTNEDLVQNVCEECNEIHSEYGARSRKQSREFVEEFLEFLDSWEHSGVKRCFRLSSQTAFGLRVTLSGALELTDYLTSQVGYSYFMTKRMNQDALEHFFGKVRQSNGPSSHPDPLQFIQIYRLLSVGSLIKPPRGSNITGADMLNSLLNVDDIFQEEVLEKKIKFEEKLDYALDSGEIVDDIDRALGDHTYHQEAKLDDFALKPFAGYVARKARKTSTAKDCDDCFKSLCAPEGQPLQEHDSVTHAKSKGHLIIVSDELYKLIRTLEIVTNETQHLPTLSLFPAPGIGKEAARDFAARGARVIMACRDLKKADEARDDIVSSTGNDNVLIRQLDLLSLQSVREFVAGVLRSEKRLDVLVNNAGAGGLPHKYTDDGLVMGMQANHFGPFLLTCLLVGLLKKTPSSRIVTVSSAAHPYGFFDIDNLNCEKQFNGFFLYCNSKLCNILMTQHLAEKLKGTGVTANCLHPGVVKTDLFRNVPNETIKNIASAAIGFFFKNAEMGAQTIIHLAVSEEGRRVTGKYFADLKESGVAAVAKTPGLSEKVWRRSEEFVKLAENERPF</sequence>
<evidence type="ECO:0000256" key="2">
    <source>
        <dbReference type="ARBA" id="ARBA00022771"/>
    </source>
</evidence>
<dbReference type="PANTHER" id="PTHR43157">
    <property type="entry name" value="PHOSPHATIDYLINOSITOL-GLYCAN BIOSYNTHESIS CLASS F PROTEIN-RELATED"/>
    <property type="match status" value="1"/>
</dbReference>
<feature type="compositionally biased region" description="Basic residues" evidence="8">
    <location>
        <begin position="691"/>
        <end position="706"/>
    </location>
</feature>